<name>A0ABV6AX92_9DEIO</name>
<keyword evidence="3" id="KW-0238">DNA-binding</keyword>
<dbReference type="SUPFAM" id="SSF46785">
    <property type="entry name" value="Winged helix' DNA-binding domain"/>
    <property type="match status" value="1"/>
</dbReference>
<evidence type="ECO:0000313" key="7">
    <source>
        <dbReference type="Proteomes" id="UP001589733"/>
    </source>
</evidence>
<sequence length="286" mass="30487">MTLAQLRALVAVAKAGSITVAAEQLGITQPALSRTISGLEHSLGVTLLVRHHGGTRLTAVAERLIGTAQDVLALTERIRRDAGEEQTLSGVTLRVGSLPTTSVWLIPRLLASFGRSFPGVEVRLFDGTSEQVLTWLREGVVDVGFVVTPCEGVKVTPLTSDELWAVVPASSPLATHRSVSLHDLQTLGFLHAKFGCEALIEQAHREAGVPMCARYSVRDFATLVNMIREGLGYTLLPEVALPDVPGVRAVKLHPGVSRSLGLGLSEAALVLPAARVFSEHTLRHVG</sequence>
<evidence type="ECO:0000256" key="4">
    <source>
        <dbReference type="ARBA" id="ARBA00023163"/>
    </source>
</evidence>
<dbReference type="Proteomes" id="UP001589733">
    <property type="component" value="Unassembled WGS sequence"/>
</dbReference>
<dbReference type="CDD" id="cd05466">
    <property type="entry name" value="PBP2_LTTR_substrate"/>
    <property type="match status" value="1"/>
</dbReference>
<reference evidence="6 7" key="1">
    <citation type="submission" date="2024-09" db="EMBL/GenBank/DDBJ databases">
        <authorList>
            <person name="Sun Q."/>
            <person name="Mori K."/>
        </authorList>
    </citation>
    <scope>NUCLEOTIDE SEQUENCE [LARGE SCALE GENOMIC DNA]</scope>
    <source>
        <strain evidence="6 7">JCM 13503</strain>
    </source>
</reference>
<evidence type="ECO:0000313" key="6">
    <source>
        <dbReference type="EMBL" id="MFB9991612.1"/>
    </source>
</evidence>
<comment type="similarity">
    <text evidence="1">Belongs to the LysR transcriptional regulatory family.</text>
</comment>
<dbReference type="InterPro" id="IPR005119">
    <property type="entry name" value="LysR_subst-bd"/>
</dbReference>
<accession>A0ABV6AX92</accession>
<evidence type="ECO:0000259" key="5">
    <source>
        <dbReference type="PROSITE" id="PS50931"/>
    </source>
</evidence>
<evidence type="ECO:0000256" key="3">
    <source>
        <dbReference type="ARBA" id="ARBA00023125"/>
    </source>
</evidence>
<proteinExistence type="inferred from homology"/>
<dbReference type="InterPro" id="IPR000847">
    <property type="entry name" value="LysR_HTH_N"/>
</dbReference>
<organism evidence="6 7">
    <name type="scientific">Deinococcus oregonensis</name>
    <dbReference type="NCBI Taxonomy" id="1805970"/>
    <lineage>
        <taxon>Bacteria</taxon>
        <taxon>Thermotogati</taxon>
        <taxon>Deinococcota</taxon>
        <taxon>Deinococci</taxon>
        <taxon>Deinococcales</taxon>
        <taxon>Deinococcaceae</taxon>
        <taxon>Deinococcus</taxon>
    </lineage>
</organism>
<dbReference type="RefSeq" id="WP_380006952.1">
    <property type="nucleotide sequence ID" value="NZ_JBHLYR010000021.1"/>
</dbReference>
<dbReference type="InterPro" id="IPR036390">
    <property type="entry name" value="WH_DNA-bd_sf"/>
</dbReference>
<gene>
    <name evidence="6" type="ORF">ACFFLM_06480</name>
</gene>
<dbReference type="InterPro" id="IPR036388">
    <property type="entry name" value="WH-like_DNA-bd_sf"/>
</dbReference>
<dbReference type="Pfam" id="PF00126">
    <property type="entry name" value="HTH_1"/>
    <property type="match status" value="1"/>
</dbReference>
<feature type="domain" description="HTH lysR-type" evidence="5">
    <location>
        <begin position="1"/>
        <end position="58"/>
    </location>
</feature>
<dbReference type="EMBL" id="JBHLYR010000021">
    <property type="protein sequence ID" value="MFB9991612.1"/>
    <property type="molecule type" value="Genomic_DNA"/>
</dbReference>
<dbReference type="InterPro" id="IPR050950">
    <property type="entry name" value="HTH-type_LysR_regulators"/>
</dbReference>
<evidence type="ECO:0000256" key="2">
    <source>
        <dbReference type="ARBA" id="ARBA00023015"/>
    </source>
</evidence>
<dbReference type="PRINTS" id="PR00039">
    <property type="entry name" value="HTHLYSR"/>
</dbReference>
<dbReference type="Gene3D" id="3.40.190.290">
    <property type="match status" value="1"/>
</dbReference>
<dbReference type="PROSITE" id="PS50931">
    <property type="entry name" value="HTH_LYSR"/>
    <property type="match status" value="1"/>
</dbReference>
<dbReference type="PANTHER" id="PTHR30419:SF24">
    <property type="entry name" value="HTH-TYPE TRANSCRIPTIONAL REGULATOR CZCR"/>
    <property type="match status" value="1"/>
</dbReference>
<dbReference type="SUPFAM" id="SSF53850">
    <property type="entry name" value="Periplasmic binding protein-like II"/>
    <property type="match status" value="1"/>
</dbReference>
<evidence type="ECO:0000256" key="1">
    <source>
        <dbReference type="ARBA" id="ARBA00009437"/>
    </source>
</evidence>
<dbReference type="Pfam" id="PF03466">
    <property type="entry name" value="LysR_substrate"/>
    <property type="match status" value="1"/>
</dbReference>
<keyword evidence="4" id="KW-0804">Transcription</keyword>
<dbReference type="Gene3D" id="1.10.10.10">
    <property type="entry name" value="Winged helix-like DNA-binding domain superfamily/Winged helix DNA-binding domain"/>
    <property type="match status" value="1"/>
</dbReference>
<dbReference type="PANTHER" id="PTHR30419">
    <property type="entry name" value="HTH-TYPE TRANSCRIPTIONAL REGULATOR YBHD"/>
    <property type="match status" value="1"/>
</dbReference>
<keyword evidence="7" id="KW-1185">Reference proteome</keyword>
<protein>
    <submittedName>
        <fullName evidence="6">LysR family transcriptional regulator</fullName>
    </submittedName>
</protein>
<keyword evidence="2" id="KW-0805">Transcription regulation</keyword>
<comment type="caution">
    <text evidence="6">The sequence shown here is derived from an EMBL/GenBank/DDBJ whole genome shotgun (WGS) entry which is preliminary data.</text>
</comment>